<reference evidence="1 2" key="1">
    <citation type="submission" date="2020-08" db="EMBL/GenBank/DDBJ databases">
        <title>Genomic Encyclopedia of Type Strains, Phase IV (KMG-V): Genome sequencing to study the core and pangenomes of soil and plant-associated prokaryotes.</title>
        <authorList>
            <person name="Whitman W."/>
        </authorList>
    </citation>
    <scope>NUCLEOTIDE SEQUENCE [LARGE SCALE GENOMIC DNA]</scope>
    <source>
        <strain evidence="1 2">M2T3</strain>
    </source>
</reference>
<proteinExistence type="predicted"/>
<gene>
    <name evidence="1" type="ORF">HDF25_003248</name>
</gene>
<dbReference type="EMBL" id="JACHCC010000008">
    <property type="protein sequence ID" value="MBB6501085.1"/>
    <property type="molecule type" value="Genomic_DNA"/>
</dbReference>
<sequence>MRAGINHRFNEGQIKGFLILNFIFVNYQGFAQHKISLLGPENPPPPITIYVIYGAS</sequence>
<name>A0A7X0J4U1_9SPHI</name>
<protein>
    <submittedName>
        <fullName evidence="1">Uncharacterized protein</fullName>
    </submittedName>
</protein>
<evidence type="ECO:0000313" key="2">
    <source>
        <dbReference type="Proteomes" id="UP000521017"/>
    </source>
</evidence>
<dbReference type="Proteomes" id="UP000521017">
    <property type="component" value="Unassembled WGS sequence"/>
</dbReference>
<dbReference type="AlphaFoldDB" id="A0A7X0J4U1"/>
<accession>A0A7X0J4U1</accession>
<organism evidence="1 2">
    <name type="scientific">Pedobacter cryoconitis</name>
    <dbReference type="NCBI Taxonomy" id="188932"/>
    <lineage>
        <taxon>Bacteria</taxon>
        <taxon>Pseudomonadati</taxon>
        <taxon>Bacteroidota</taxon>
        <taxon>Sphingobacteriia</taxon>
        <taxon>Sphingobacteriales</taxon>
        <taxon>Sphingobacteriaceae</taxon>
        <taxon>Pedobacter</taxon>
    </lineage>
</organism>
<evidence type="ECO:0000313" key="1">
    <source>
        <dbReference type="EMBL" id="MBB6501085.1"/>
    </source>
</evidence>
<comment type="caution">
    <text evidence="1">The sequence shown here is derived from an EMBL/GenBank/DDBJ whole genome shotgun (WGS) entry which is preliminary data.</text>
</comment>